<sequence length="193" mass="21627">MWELTHSVSNLKVSPCLGGTSLKCSCLGSLINPDGAKSSDWIPVVDQLLLMASIFLTYTSGVIPVRKSFLKFPKNVYNDDVVSESSTSSGRCVMHLICLFLLSLSYIRHLIVYCSAMKKDDQIDSKVHEFEEHRAKGPLSLNAVPEGPRLRLLWASFLQVEEEAGTVSIVSFYYSYFPELYYTSRNCAFYISG</sequence>
<dbReference type="PANTHER" id="PTHR36807:SF2">
    <property type="entry name" value="PHOSPHOGLYCOLATE PHOSPHATASE"/>
    <property type="match status" value="1"/>
</dbReference>
<organism evidence="1">
    <name type="scientific">Fagus sylvatica</name>
    <name type="common">Beechnut</name>
    <dbReference type="NCBI Taxonomy" id="28930"/>
    <lineage>
        <taxon>Eukaryota</taxon>
        <taxon>Viridiplantae</taxon>
        <taxon>Streptophyta</taxon>
        <taxon>Embryophyta</taxon>
        <taxon>Tracheophyta</taxon>
        <taxon>Spermatophyta</taxon>
        <taxon>Magnoliopsida</taxon>
        <taxon>eudicotyledons</taxon>
        <taxon>Gunneridae</taxon>
        <taxon>Pentapetalae</taxon>
        <taxon>rosids</taxon>
        <taxon>fabids</taxon>
        <taxon>Fagales</taxon>
        <taxon>Fagaceae</taxon>
        <taxon>Fagus</taxon>
    </lineage>
</organism>
<dbReference type="AlphaFoldDB" id="A0A2N9IUN0"/>
<gene>
    <name evidence="1" type="ORF">FSB_LOCUS55613</name>
</gene>
<name>A0A2N9IUN0_FAGSY</name>
<protein>
    <submittedName>
        <fullName evidence="1">Uncharacterized protein</fullName>
    </submittedName>
</protein>
<evidence type="ECO:0000313" key="1">
    <source>
        <dbReference type="EMBL" id="SPD27731.1"/>
    </source>
</evidence>
<proteinExistence type="predicted"/>
<accession>A0A2N9IUN0</accession>
<dbReference type="EMBL" id="OIVN01006204">
    <property type="protein sequence ID" value="SPD27731.1"/>
    <property type="molecule type" value="Genomic_DNA"/>
</dbReference>
<reference evidence="1" key="1">
    <citation type="submission" date="2018-02" db="EMBL/GenBank/DDBJ databases">
        <authorList>
            <person name="Cohen D.B."/>
            <person name="Kent A.D."/>
        </authorList>
    </citation>
    <scope>NUCLEOTIDE SEQUENCE</scope>
</reference>
<dbReference type="PANTHER" id="PTHR36807">
    <property type="entry name" value="PHOSPHOGLYCOLATE PHOSPHATASE"/>
    <property type="match status" value="1"/>
</dbReference>